<evidence type="ECO:0000256" key="6">
    <source>
        <dbReference type="ARBA" id="ARBA00037410"/>
    </source>
</evidence>
<proteinExistence type="predicted"/>
<dbReference type="AlphaFoldDB" id="A0A9D4LKW1"/>
<reference evidence="8" key="1">
    <citation type="journal article" date="2019" name="bioRxiv">
        <title>The Genome of the Zebra Mussel, Dreissena polymorpha: A Resource for Invasive Species Research.</title>
        <authorList>
            <person name="McCartney M.A."/>
            <person name="Auch B."/>
            <person name="Kono T."/>
            <person name="Mallez S."/>
            <person name="Zhang Y."/>
            <person name="Obille A."/>
            <person name="Becker A."/>
            <person name="Abrahante J.E."/>
            <person name="Garbe J."/>
            <person name="Badalamenti J.P."/>
            <person name="Herman A."/>
            <person name="Mangelson H."/>
            <person name="Liachko I."/>
            <person name="Sullivan S."/>
            <person name="Sone E.D."/>
            <person name="Koren S."/>
            <person name="Silverstein K.A.T."/>
            <person name="Beckman K.B."/>
            <person name="Gohl D.M."/>
        </authorList>
    </citation>
    <scope>NUCLEOTIDE SEQUENCE</scope>
    <source>
        <strain evidence="8">Duluth1</strain>
        <tissue evidence="8">Whole animal</tissue>
    </source>
</reference>
<dbReference type="Gene3D" id="1.10.12.10">
    <property type="entry name" value="Lyase 2-enoyl-coa Hydratase, Chain A, domain 2"/>
    <property type="match status" value="1"/>
</dbReference>
<accession>A0A9D4LKW1</accession>
<dbReference type="CDD" id="cd06558">
    <property type="entry name" value="crotonase-like"/>
    <property type="match status" value="1"/>
</dbReference>
<protein>
    <recommendedName>
        <fullName evidence="7">Enoyl-CoA hydratase domain-containing protein 3, mitochondrial</fullName>
    </recommendedName>
</protein>
<keyword evidence="4" id="KW-0443">Lipid metabolism</keyword>
<dbReference type="InterPro" id="IPR014748">
    <property type="entry name" value="Enoyl-CoA_hydra_C"/>
</dbReference>
<comment type="caution">
    <text evidence="8">The sequence shown here is derived from an EMBL/GenBank/DDBJ whole genome shotgun (WGS) entry which is preliminary data.</text>
</comment>
<dbReference type="SUPFAM" id="SSF52096">
    <property type="entry name" value="ClpP/crotonase"/>
    <property type="match status" value="1"/>
</dbReference>
<dbReference type="EMBL" id="JAIWYP010000003">
    <property type="protein sequence ID" value="KAH3859821.1"/>
    <property type="molecule type" value="Genomic_DNA"/>
</dbReference>
<keyword evidence="3" id="KW-0809">Transit peptide</keyword>
<name>A0A9D4LKW1_DREPO</name>
<dbReference type="NCBIfam" id="NF006008">
    <property type="entry name" value="PRK08139.1"/>
    <property type="match status" value="1"/>
</dbReference>
<gene>
    <name evidence="8" type="ORF">DPMN_102642</name>
</gene>
<evidence type="ECO:0000256" key="7">
    <source>
        <dbReference type="ARBA" id="ARBA00040545"/>
    </source>
</evidence>
<dbReference type="OrthoDB" id="2139957at2759"/>
<dbReference type="InterPro" id="IPR029045">
    <property type="entry name" value="ClpP/crotonase-like_dom_sf"/>
</dbReference>
<dbReference type="InterPro" id="IPR052377">
    <property type="entry name" value="Mitochondrial_ECH-domain"/>
</dbReference>
<dbReference type="Proteomes" id="UP000828390">
    <property type="component" value="Unassembled WGS sequence"/>
</dbReference>
<organism evidence="8 9">
    <name type="scientific">Dreissena polymorpha</name>
    <name type="common">Zebra mussel</name>
    <name type="synonym">Mytilus polymorpha</name>
    <dbReference type="NCBI Taxonomy" id="45954"/>
    <lineage>
        <taxon>Eukaryota</taxon>
        <taxon>Metazoa</taxon>
        <taxon>Spiralia</taxon>
        <taxon>Lophotrochozoa</taxon>
        <taxon>Mollusca</taxon>
        <taxon>Bivalvia</taxon>
        <taxon>Autobranchia</taxon>
        <taxon>Heteroconchia</taxon>
        <taxon>Euheterodonta</taxon>
        <taxon>Imparidentia</taxon>
        <taxon>Neoheterodontei</taxon>
        <taxon>Myida</taxon>
        <taxon>Dreissenoidea</taxon>
        <taxon>Dreissenidae</taxon>
        <taxon>Dreissena</taxon>
    </lineage>
</organism>
<evidence type="ECO:0000256" key="1">
    <source>
        <dbReference type="ARBA" id="ARBA00004173"/>
    </source>
</evidence>
<dbReference type="PANTHER" id="PTHR43602">
    <property type="match status" value="1"/>
</dbReference>
<dbReference type="PANTHER" id="PTHR43602:SF1">
    <property type="entry name" value="ENOYL-COA HYDRATASE DOMAIN-CONTAINING PROTEIN 3, MITOCHONDRIAL"/>
    <property type="match status" value="1"/>
</dbReference>
<evidence type="ECO:0000313" key="8">
    <source>
        <dbReference type="EMBL" id="KAH3859821.1"/>
    </source>
</evidence>
<dbReference type="Pfam" id="PF00378">
    <property type="entry name" value="ECH_1"/>
    <property type="match status" value="1"/>
</dbReference>
<keyword evidence="5" id="KW-0496">Mitochondrion</keyword>
<reference evidence="8" key="2">
    <citation type="submission" date="2020-11" db="EMBL/GenBank/DDBJ databases">
        <authorList>
            <person name="McCartney M.A."/>
            <person name="Auch B."/>
            <person name="Kono T."/>
            <person name="Mallez S."/>
            <person name="Becker A."/>
            <person name="Gohl D.M."/>
            <person name="Silverstein K.A.T."/>
            <person name="Koren S."/>
            <person name="Bechman K.B."/>
            <person name="Herman A."/>
            <person name="Abrahante J.E."/>
            <person name="Garbe J."/>
        </authorList>
    </citation>
    <scope>NUCLEOTIDE SEQUENCE</scope>
    <source>
        <strain evidence="8">Duluth1</strain>
        <tissue evidence="8">Whole animal</tissue>
    </source>
</reference>
<evidence type="ECO:0000256" key="3">
    <source>
        <dbReference type="ARBA" id="ARBA00022946"/>
    </source>
</evidence>
<evidence type="ECO:0000256" key="4">
    <source>
        <dbReference type="ARBA" id="ARBA00023098"/>
    </source>
</evidence>
<evidence type="ECO:0000313" key="9">
    <source>
        <dbReference type="Proteomes" id="UP000828390"/>
    </source>
</evidence>
<evidence type="ECO:0000256" key="5">
    <source>
        <dbReference type="ARBA" id="ARBA00023128"/>
    </source>
</evidence>
<dbReference type="InterPro" id="IPR001753">
    <property type="entry name" value="Enoyl-CoA_hydra/iso"/>
</dbReference>
<evidence type="ECO:0000256" key="2">
    <source>
        <dbReference type="ARBA" id="ARBA00022832"/>
    </source>
</evidence>
<sequence>MSRIFPSVVKMMGRSSHRMLSSTCRLQAPSENRYTVVSQTDGIRKITLNDPKKRNALSLGMLQQLQKDVSAVDDSLRVIVLSHTGPVFSAGHDLKELTIETGRAHHEQVFAVCSQFMLSLQDIPVPVIAQVNGLATAAGCQLVASCDIAVVTENSKFATPGVQVGLFCSTPAVAVGRSVPRKVAMEMLFTGQPISAQDALLHGLVSRVVPEGKLEEETTRIAMKICEFSKSVITLGKRTFYKQIALDRKLAYSLTEKVMVDNLALKDGQEGIKAFVEKRKPVWSHDDDTAH</sequence>
<dbReference type="Gene3D" id="3.90.226.10">
    <property type="entry name" value="2-enoyl-CoA Hydratase, Chain A, domain 1"/>
    <property type="match status" value="1"/>
</dbReference>
<dbReference type="GO" id="GO:0005739">
    <property type="term" value="C:mitochondrion"/>
    <property type="evidence" value="ECO:0007669"/>
    <property type="project" value="UniProtKB-SubCell"/>
</dbReference>
<dbReference type="GO" id="GO:0016836">
    <property type="term" value="F:hydro-lyase activity"/>
    <property type="evidence" value="ECO:0007669"/>
    <property type="project" value="TreeGrafter"/>
</dbReference>
<comment type="subcellular location">
    <subcellularLocation>
        <location evidence="1">Mitochondrion</location>
    </subcellularLocation>
</comment>
<dbReference type="GO" id="GO:0006631">
    <property type="term" value="P:fatty acid metabolic process"/>
    <property type="evidence" value="ECO:0007669"/>
    <property type="project" value="UniProtKB-KW"/>
</dbReference>
<keyword evidence="2" id="KW-0276">Fatty acid metabolism</keyword>
<keyword evidence="9" id="KW-1185">Reference proteome</keyword>
<comment type="function">
    <text evidence="6">May play a role in fatty acid biosynthesis and insulin sensitivity.</text>
</comment>